<dbReference type="SUPFAM" id="SSF48452">
    <property type="entry name" value="TPR-like"/>
    <property type="match status" value="1"/>
</dbReference>
<dbReference type="PANTHER" id="PTHR46082:SF6">
    <property type="entry name" value="AAA+ ATPASE DOMAIN-CONTAINING PROTEIN-RELATED"/>
    <property type="match status" value="1"/>
</dbReference>
<dbReference type="InterPro" id="IPR053137">
    <property type="entry name" value="NLR-like"/>
</dbReference>
<evidence type="ECO:0000313" key="1">
    <source>
        <dbReference type="EMBL" id="GAA5185311.1"/>
    </source>
</evidence>
<dbReference type="Pfam" id="PF13374">
    <property type="entry name" value="TPR_10"/>
    <property type="match status" value="1"/>
</dbReference>
<dbReference type="Proteomes" id="UP001501570">
    <property type="component" value="Unassembled WGS sequence"/>
</dbReference>
<comment type="caution">
    <text evidence="1">The sequence shown here is derived from an EMBL/GenBank/DDBJ whole genome shotgun (WGS) entry which is preliminary data.</text>
</comment>
<evidence type="ECO:0008006" key="3">
    <source>
        <dbReference type="Google" id="ProtNLM"/>
    </source>
</evidence>
<dbReference type="RefSeq" id="WP_345629809.1">
    <property type="nucleotide sequence ID" value="NZ_BAABJQ010000007.1"/>
</dbReference>
<protein>
    <recommendedName>
        <fullName evidence="3">Tetratricopeptide repeat protein</fullName>
    </recommendedName>
</protein>
<dbReference type="Gene3D" id="1.25.40.10">
    <property type="entry name" value="Tetratricopeptide repeat domain"/>
    <property type="match status" value="1"/>
</dbReference>
<accession>A0ABP9RR61</accession>
<reference evidence="2" key="1">
    <citation type="journal article" date="2019" name="Int. J. Syst. Evol. Microbiol.">
        <title>The Global Catalogue of Microorganisms (GCM) 10K type strain sequencing project: providing services to taxonomists for standard genome sequencing and annotation.</title>
        <authorList>
            <consortium name="The Broad Institute Genomics Platform"/>
            <consortium name="The Broad Institute Genome Sequencing Center for Infectious Disease"/>
            <person name="Wu L."/>
            <person name="Ma J."/>
        </authorList>
    </citation>
    <scope>NUCLEOTIDE SEQUENCE [LARGE SCALE GENOMIC DNA]</scope>
    <source>
        <strain evidence="2">JCM 18304</strain>
    </source>
</reference>
<dbReference type="Pfam" id="PF13424">
    <property type="entry name" value="TPR_12"/>
    <property type="match status" value="1"/>
</dbReference>
<keyword evidence="2" id="KW-1185">Reference proteome</keyword>
<evidence type="ECO:0000313" key="2">
    <source>
        <dbReference type="Proteomes" id="UP001501570"/>
    </source>
</evidence>
<sequence length="342" mass="37664">MAALTLSRVTYLAGHPGRTDPVPGLTLVLDRRGIAVRGRLRRFLAFAWKDLRGLEIRQSSTTWFLLPGPALEHVDAIGASLLLTTDKGLSRLHVNGVGTKDLRTMFSEWVVREAGPSKPSPAMPPAPTRKVAGQLGVAQMSVELWRANSLGREPLYERGTLAYRMGVAENHRRIGHFAEAIALLEPLVERATETFGPDDRGTLTVRNALGQTYLDAGEVDDGLGVLREVLATAEHLHGEDNDLTLVFRNNLAAGYQQAGQYPQAIELHERNIEYSERRHGPADLGTIGRRNNFASTLGFAGQRERSIDQYWAVLDALAGTPHRLADTARQNLAILHNPSWRP</sequence>
<organism evidence="1 2">
    <name type="scientific">Rugosimonospora acidiphila</name>
    <dbReference type="NCBI Taxonomy" id="556531"/>
    <lineage>
        <taxon>Bacteria</taxon>
        <taxon>Bacillati</taxon>
        <taxon>Actinomycetota</taxon>
        <taxon>Actinomycetes</taxon>
        <taxon>Micromonosporales</taxon>
        <taxon>Micromonosporaceae</taxon>
        <taxon>Rugosimonospora</taxon>
    </lineage>
</organism>
<dbReference type="PANTHER" id="PTHR46082">
    <property type="entry name" value="ATP/GTP-BINDING PROTEIN-RELATED"/>
    <property type="match status" value="1"/>
</dbReference>
<name>A0ABP9RR61_9ACTN</name>
<gene>
    <name evidence="1" type="ORF">GCM10023322_28930</name>
</gene>
<dbReference type="EMBL" id="BAABJQ010000007">
    <property type="protein sequence ID" value="GAA5185311.1"/>
    <property type="molecule type" value="Genomic_DNA"/>
</dbReference>
<proteinExistence type="predicted"/>
<dbReference type="InterPro" id="IPR011990">
    <property type="entry name" value="TPR-like_helical_dom_sf"/>
</dbReference>